<feature type="region of interest" description="Disordered" evidence="1">
    <location>
        <begin position="40"/>
        <end position="110"/>
    </location>
</feature>
<dbReference type="AlphaFoldDB" id="A0A3N4IPY1"/>
<dbReference type="EMBL" id="ML119645">
    <property type="protein sequence ID" value="RPA88253.1"/>
    <property type="molecule type" value="Genomic_DNA"/>
</dbReference>
<reference evidence="3 4" key="1">
    <citation type="journal article" date="2018" name="Nat. Ecol. Evol.">
        <title>Pezizomycetes genomes reveal the molecular basis of ectomycorrhizal truffle lifestyle.</title>
        <authorList>
            <person name="Murat C."/>
            <person name="Payen T."/>
            <person name="Noel B."/>
            <person name="Kuo A."/>
            <person name="Morin E."/>
            <person name="Chen J."/>
            <person name="Kohler A."/>
            <person name="Krizsan K."/>
            <person name="Balestrini R."/>
            <person name="Da Silva C."/>
            <person name="Montanini B."/>
            <person name="Hainaut M."/>
            <person name="Levati E."/>
            <person name="Barry K.W."/>
            <person name="Belfiori B."/>
            <person name="Cichocki N."/>
            <person name="Clum A."/>
            <person name="Dockter R.B."/>
            <person name="Fauchery L."/>
            <person name="Guy J."/>
            <person name="Iotti M."/>
            <person name="Le Tacon F."/>
            <person name="Lindquist E.A."/>
            <person name="Lipzen A."/>
            <person name="Malagnac F."/>
            <person name="Mello A."/>
            <person name="Molinier V."/>
            <person name="Miyauchi S."/>
            <person name="Poulain J."/>
            <person name="Riccioni C."/>
            <person name="Rubini A."/>
            <person name="Sitrit Y."/>
            <person name="Splivallo R."/>
            <person name="Traeger S."/>
            <person name="Wang M."/>
            <person name="Zifcakova L."/>
            <person name="Wipf D."/>
            <person name="Zambonelli A."/>
            <person name="Paolocci F."/>
            <person name="Nowrousian M."/>
            <person name="Ottonello S."/>
            <person name="Baldrian P."/>
            <person name="Spatafora J.W."/>
            <person name="Henrissat B."/>
            <person name="Nagy L.G."/>
            <person name="Aury J.M."/>
            <person name="Wincker P."/>
            <person name="Grigoriev I.V."/>
            <person name="Bonfante P."/>
            <person name="Martin F.M."/>
        </authorList>
    </citation>
    <scope>NUCLEOTIDE SEQUENCE [LARGE SCALE GENOMIC DNA]</scope>
    <source>
        <strain evidence="3 4">RN42</strain>
    </source>
</reference>
<feature type="region of interest" description="Disordered" evidence="1">
    <location>
        <begin position="1"/>
        <end position="26"/>
    </location>
</feature>
<feature type="compositionally biased region" description="Polar residues" evidence="1">
    <location>
        <begin position="177"/>
        <end position="192"/>
    </location>
</feature>
<feature type="transmembrane region" description="Helical" evidence="2">
    <location>
        <begin position="369"/>
        <end position="391"/>
    </location>
</feature>
<evidence type="ECO:0000256" key="2">
    <source>
        <dbReference type="SAM" id="Phobius"/>
    </source>
</evidence>
<organism evidence="3 4">
    <name type="scientific">Ascobolus immersus RN42</name>
    <dbReference type="NCBI Taxonomy" id="1160509"/>
    <lineage>
        <taxon>Eukaryota</taxon>
        <taxon>Fungi</taxon>
        <taxon>Dikarya</taxon>
        <taxon>Ascomycota</taxon>
        <taxon>Pezizomycotina</taxon>
        <taxon>Pezizomycetes</taxon>
        <taxon>Pezizales</taxon>
        <taxon>Ascobolaceae</taxon>
        <taxon>Ascobolus</taxon>
    </lineage>
</organism>
<keyword evidence="2" id="KW-0472">Membrane</keyword>
<name>A0A3N4IPY1_ASCIM</name>
<evidence type="ECO:0000313" key="4">
    <source>
        <dbReference type="Proteomes" id="UP000275078"/>
    </source>
</evidence>
<sequence>MKRYTNVDDIPTPPIRPTTERGPTFDGLWKRSLKDFQEEKKIASRSNSVASSVIDADEKPPYDDSSVGRLSQTTINKVQENGKPTTGAGGGDGRTQPSRNASGESDTSLYTDCDDSFGGVLLCPGALDKSSQPLMEQSEKANCDEAKKELTHDAVTLERRSLMDDKAKNGYHLPQASLFSESKPTSPSSVQITEKGLRSEQLDAFRLYKKHKPTSHHHRNTDDVSEELSKLVSSEEFKRTLSIDGDCSDRNVSSRGSTLDEGPIESISAPKYSKEDSIGKESTRQITNILACAGSFPSSYPTTPARALVLPVASTPTKTVRFQLPEDHIDSSSSTTEDEAISEASEEYDNDTFIMWLLRHAGNLVLKHIILGGLLTQVVVVVVAAVFMCWFKGLLNWCGVCGLIMDMLA</sequence>
<evidence type="ECO:0000313" key="3">
    <source>
        <dbReference type="EMBL" id="RPA88253.1"/>
    </source>
</evidence>
<accession>A0A3N4IPY1</accession>
<keyword evidence="4" id="KW-1185">Reference proteome</keyword>
<keyword evidence="2" id="KW-0812">Transmembrane</keyword>
<feature type="region of interest" description="Disordered" evidence="1">
    <location>
        <begin position="174"/>
        <end position="196"/>
    </location>
</feature>
<feature type="compositionally biased region" description="Polar residues" evidence="1">
    <location>
        <begin position="68"/>
        <end position="79"/>
    </location>
</feature>
<feature type="compositionally biased region" description="Polar residues" evidence="1">
    <location>
        <begin position="96"/>
        <end position="110"/>
    </location>
</feature>
<evidence type="ECO:0000256" key="1">
    <source>
        <dbReference type="SAM" id="MobiDB-lite"/>
    </source>
</evidence>
<keyword evidence="2" id="KW-1133">Transmembrane helix</keyword>
<dbReference type="Proteomes" id="UP000275078">
    <property type="component" value="Unassembled WGS sequence"/>
</dbReference>
<protein>
    <submittedName>
        <fullName evidence="3">Uncharacterized protein</fullName>
    </submittedName>
</protein>
<gene>
    <name evidence="3" type="ORF">BJ508DRAFT_371682</name>
</gene>
<proteinExistence type="predicted"/>